<evidence type="ECO:0000256" key="7">
    <source>
        <dbReference type="HAMAP-Rule" id="MF_00910"/>
    </source>
</evidence>
<keyword evidence="5 7" id="KW-0472">Membrane</keyword>
<dbReference type="InterPro" id="IPR011922">
    <property type="entry name" value="Cell_div_FtsL"/>
</dbReference>
<evidence type="ECO:0000256" key="3">
    <source>
        <dbReference type="ARBA" id="ARBA00022692"/>
    </source>
</evidence>
<feature type="coiled-coil region" evidence="9">
    <location>
        <begin position="61"/>
        <end position="88"/>
    </location>
</feature>
<evidence type="ECO:0000256" key="5">
    <source>
        <dbReference type="ARBA" id="ARBA00023136"/>
    </source>
</evidence>
<evidence type="ECO:0000313" key="11">
    <source>
        <dbReference type="Proteomes" id="UP000321574"/>
    </source>
</evidence>
<dbReference type="OrthoDB" id="2973386at2"/>
<dbReference type="NCBIfam" id="TIGR02209">
    <property type="entry name" value="ftsL_broad"/>
    <property type="match status" value="1"/>
</dbReference>
<organism evidence="10 11">
    <name type="scientific">Cerasibacillus terrae</name>
    <dbReference type="NCBI Taxonomy" id="2498845"/>
    <lineage>
        <taxon>Bacteria</taxon>
        <taxon>Bacillati</taxon>
        <taxon>Bacillota</taxon>
        <taxon>Bacilli</taxon>
        <taxon>Bacillales</taxon>
        <taxon>Bacillaceae</taxon>
        <taxon>Cerasibacillus</taxon>
    </lineage>
</organism>
<comment type="function">
    <text evidence="7">Essential cell division protein.</text>
</comment>
<keyword evidence="4 7" id="KW-1133">Transmembrane helix</keyword>
<protein>
    <recommendedName>
        <fullName evidence="7 8">Cell division protein FtsL</fullName>
    </recommendedName>
</protein>
<evidence type="ECO:0000313" key="10">
    <source>
        <dbReference type="EMBL" id="TXL67593.1"/>
    </source>
</evidence>
<keyword evidence="11" id="KW-1185">Reference proteome</keyword>
<evidence type="ECO:0000256" key="9">
    <source>
        <dbReference type="SAM" id="Coils"/>
    </source>
</evidence>
<dbReference type="HAMAP" id="MF_00910">
    <property type="entry name" value="FtsL"/>
    <property type="match status" value="1"/>
</dbReference>
<dbReference type="GO" id="GO:0032153">
    <property type="term" value="C:cell division site"/>
    <property type="evidence" value="ECO:0007669"/>
    <property type="project" value="UniProtKB-UniRule"/>
</dbReference>
<keyword evidence="6 7" id="KW-0131">Cell cycle</keyword>
<proteinExistence type="inferred from homology"/>
<dbReference type="AlphaFoldDB" id="A0A5C8P363"/>
<comment type="similarity">
    <text evidence="7">Belongs to the FtsL family.</text>
</comment>
<name>A0A5C8P363_9BACI</name>
<comment type="subcellular location">
    <subcellularLocation>
        <location evidence="7">Cell membrane</location>
        <topology evidence="7">Single-pass type II membrane protein</topology>
    </subcellularLocation>
    <text evidence="7">Localizes to the division septum where it forms a ring structure.</text>
</comment>
<evidence type="ECO:0000256" key="1">
    <source>
        <dbReference type="ARBA" id="ARBA00022475"/>
    </source>
</evidence>
<evidence type="ECO:0000256" key="8">
    <source>
        <dbReference type="NCBIfam" id="TIGR02209"/>
    </source>
</evidence>
<accession>A0A5C8P363</accession>
<dbReference type="Proteomes" id="UP000321574">
    <property type="component" value="Unassembled WGS sequence"/>
</dbReference>
<reference evidence="10 11" key="1">
    <citation type="submission" date="2019-06" db="EMBL/GenBank/DDBJ databases">
        <title>Cerasibacillus sp. nov., isolated from maize field.</title>
        <authorList>
            <person name="Lin S.-Y."/>
            <person name="Tsai C.-F."/>
            <person name="Young C.-C."/>
        </authorList>
    </citation>
    <scope>NUCLEOTIDE SEQUENCE [LARGE SCALE GENOMIC DNA]</scope>
    <source>
        <strain evidence="10 11">CC-CFT480</strain>
    </source>
</reference>
<sequence length="122" mass="14273">MAVRKVQTWEQNYVRKNPNTQPKEKVHKKGWVTKGEKILYVFFTSVFLLAASFLVTFSSTTDTLNRDVQTLENKVDDQKIKIEALEFEKKELQRPERIIQKAKENGLNIKNSKVKSVDVFKK</sequence>
<comment type="caution">
    <text evidence="10">The sequence shown here is derived from an EMBL/GenBank/DDBJ whole genome shotgun (WGS) entry which is preliminary data.</text>
</comment>
<keyword evidence="2 7" id="KW-0132">Cell division</keyword>
<evidence type="ECO:0000256" key="6">
    <source>
        <dbReference type="ARBA" id="ARBA00023306"/>
    </source>
</evidence>
<dbReference type="EMBL" id="VDUW01000001">
    <property type="protein sequence ID" value="TXL67593.1"/>
    <property type="molecule type" value="Genomic_DNA"/>
</dbReference>
<keyword evidence="1 7" id="KW-1003">Cell membrane</keyword>
<dbReference type="GO" id="GO:0005886">
    <property type="term" value="C:plasma membrane"/>
    <property type="evidence" value="ECO:0007669"/>
    <property type="project" value="UniProtKB-SubCell"/>
</dbReference>
<evidence type="ECO:0000256" key="2">
    <source>
        <dbReference type="ARBA" id="ARBA00022618"/>
    </source>
</evidence>
<gene>
    <name evidence="7 10" type="primary">ftsL</name>
    <name evidence="10" type="ORF">FHP05_00830</name>
</gene>
<keyword evidence="9" id="KW-0175">Coiled coil</keyword>
<feature type="transmembrane region" description="Helical" evidence="7">
    <location>
        <begin position="38"/>
        <end position="57"/>
    </location>
</feature>
<dbReference type="RefSeq" id="WP_147665153.1">
    <property type="nucleotide sequence ID" value="NZ_VDUW01000001.1"/>
</dbReference>
<evidence type="ECO:0000256" key="4">
    <source>
        <dbReference type="ARBA" id="ARBA00022989"/>
    </source>
</evidence>
<dbReference type="GO" id="GO:0043093">
    <property type="term" value="P:FtsZ-dependent cytokinesis"/>
    <property type="evidence" value="ECO:0007669"/>
    <property type="project" value="UniProtKB-UniRule"/>
</dbReference>
<keyword evidence="3 7" id="KW-0812">Transmembrane</keyword>